<feature type="transmembrane region" description="Helical" evidence="1">
    <location>
        <begin position="148"/>
        <end position="168"/>
    </location>
</feature>
<evidence type="ECO:0000313" key="2">
    <source>
        <dbReference type="EMBL" id="QPC48254.1"/>
    </source>
</evidence>
<feature type="transmembrane region" description="Helical" evidence="1">
    <location>
        <begin position="77"/>
        <end position="96"/>
    </location>
</feature>
<name>A0A7S8CE59_9BACI</name>
<feature type="transmembrane region" description="Helical" evidence="1">
    <location>
        <begin position="51"/>
        <end position="70"/>
    </location>
</feature>
<proteinExistence type="predicted"/>
<evidence type="ECO:0000313" key="3">
    <source>
        <dbReference type="Proteomes" id="UP000593626"/>
    </source>
</evidence>
<evidence type="ECO:0008006" key="4">
    <source>
        <dbReference type="Google" id="ProtNLM"/>
    </source>
</evidence>
<sequence length="331" mass="37692">MSGKLAFLFHSIPILIMVSLVHLWLSATAIWFFAGLVLAFFLSWHMKRLGISTRVVGVTNFCVGSLLLVLVSKDSHLVVFLLLVLQLMSFLVEINLVTIRQQYHRKTLLRSNYKLISIALGIIIISAFVLLPMASFLGKTMFLWIGNLLYLVLAPVLLFLSTLFAYSFSKVTNKGSGEIRNEVPIQSIAYESSNQESMFVFWFLGIVLVGIILLFVKKFAKFRREQTVVVSMNDSAVLQSSPVVTSLRATYKPNAKLQKELKKLLLYAEKQKAGRPAHETLQDWLENRQVFAKDTFSLYEKWRYGNVELNEEEEKSVLLEFAKVKRGIGKK</sequence>
<keyword evidence="1" id="KW-0812">Transmembrane</keyword>
<feature type="transmembrane region" description="Helical" evidence="1">
    <location>
        <begin position="116"/>
        <end position="136"/>
    </location>
</feature>
<organism evidence="2 3">
    <name type="scientific">Mangrovibacillus cuniculi</name>
    <dbReference type="NCBI Taxonomy" id="2593652"/>
    <lineage>
        <taxon>Bacteria</taxon>
        <taxon>Bacillati</taxon>
        <taxon>Bacillota</taxon>
        <taxon>Bacilli</taxon>
        <taxon>Bacillales</taxon>
        <taxon>Bacillaceae</taxon>
        <taxon>Mangrovibacillus</taxon>
    </lineage>
</organism>
<dbReference type="EMBL" id="CP049742">
    <property type="protein sequence ID" value="QPC48254.1"/>
    <property type="molecule type" value="Genomic_DNA"/>
</dbReference>
<feature type="transmembrane region" description="Helical" evidence="1">
    <location>
        <begin position="12"/>
        <end position="45"/>
    </location>
</feature>
<evidence type="ECO:0000256" key="1">
    <source>
        <dbReference type="SAM" id="Phobius"/>
    </source>
</evidence>
<dbReference type="KEGG" id="mcui:G8O30_15670"/>
<keyword evidence="1" id="KW-1133">Transmembrane helix</keyword>
<reference evidence="2 3" key="1">
    <citation type="submission" date="2019-07" db="EMBL/GenBank/DDBJ databases">
        <title>Genome sequence of 2 isolates from Red Sea Mangroves.</title>
        <authorList>
            <person name="Sefrji F."/>
            <person name="Michoud G."/>
            <person name="Merlino G."/>
            <person name="Daffonchio D."/>
        </authorList>
    </citation>
    <scope>NUCLEOTIDE SEQUENCE [LARGE SCALE GENOMIC DNA]</scope>
    <source>
        <strain evidence="2 3">R1DC41</strain>
    </source>
</reference>
<dbReference type="Proteomes" id="UP000593626">
    <property type="component" value="Chromosome"/>
</dbReference>
<keyword evidence="1" id="KW-0472">Membrane</keyword>
<dbReference type="RefSeq" id="WP_239672941.1">
    <property type="nucleotide sequence ID" value="NZ_CP049742.1"/>
</dbReference>
<gene>
    <name evidence="2" type="ORF">G8O30_15670</name>
</gene>
<keyword evidence="3" id="KW-1185">Reference proteome</keyword>
<protein>
    <recommendedName>
        <fullName evidence="4">DUF4129 domain-containing protein</fullName>
    </recommendedName>
</protein>
<accession>A0A7S8CE59</accession>
<dbReference type="AlphaFoldDB" id="A0A7S8CE59"/>
<feature type="transmembrane region" description="Helical" evidence="1">
    <location>
        <begin position="199"/>
        <end position="216"/>
    </location>
</feature>